<dbReference type="Gene3D" id="2.30.30.40">
    <property type="entry name" value="SH3 Domains"/>
    <property type="match status" value="1"/>
</dbReference>
<comment type="subcellular location">
    <subcellularLocation>
        <location evidence="1">Cytoplasm</location>
    </subcellularLocation>
</comment>
<keyword evidence="3" id="KW-0963">Cytoplasm</keyword>
<evidence type="ECO:0000256" key="1">
    <source>
        <dbReference type="ARBA" id="ARBA00004496"/>
    </source>
</evidence>
<reference evidence="6 7" key="1">
    <citation type="submission" date="2018-08" db="EMBL/GenBank/DDBJ databases">
        <title>Lysobacter weifangensis sp. nov., a new member of the family 'Xanthomonadaceae', isolated from soil in a farmland.</title>
        <authorList>
            <person name="Zhao H."/>
        </authorList>
    </citation>
    <scope>NUCLEOTIDE SEQUENCE [LARGE SCALE GENOMIC DNA]</scope>
    <source>
        <strain evidence="6 7">WF-2</strain>
    </source>
</reference>
<name>A0A372DR50_9GAMM</name>
<dbReference type="EMBL" id="QVPD01000002">
    <property type="protein sequence ID" value="RFP62029.1"/>
    <property type="molecule type" value="Genomic_DNA"/>
</dbReference>
<accession>A0A372DR50</accession>
<evidence type="ECO:0000256" key="2">
    <source>
        <dbReference type="ARBA" id="ARBA00021483"/>
    </source>
</evidence>
<comment type="caution">
    <text evidence="6">The sequence shown here is derived from an EMBL/GenBank/DDBJ whole genome shotgun (WGS) entry which is preliminary data.</text>
</comment>
<proteinExistence type="predicted"/>
<evidence type="ECO:0000256" key="4">
    <source>
        <dbReference type="SAM" id="MobiDB-lite"/>
    </source>
</evidence>
<dbReference type="InterPro" id="IPR002545">
    <property type="entry name" value="CheW-lke_dom"/>
</dbReference>
<dbReference type="AlphaFoldDB" id="A0A372DR50"/>
<feature type="compositionally biased region" description="Low complexity" evidence="4">
    <location>
        <begin position="70"/>
        <end position="94"/>
    </location>
</feature>
<dbReference type="PROSITE" id="PS50851">
    <property type="entry name" value="CHEW"/>
    <property type="match status" value="1"/>
</dbReference>
<evidence type="ECO:0000313" key="6">
    <source>
        <dbReference type="EMBL" id="RFP62029.1"/>
    </source>
</evidence>
<gene>
    <name evidence="6" type="ORF">D0Y53_02965</name>
</gene>
<keyword evidence="7" id="KW-1185">Reference proteome</keyword>
<dbReference type="RefSeq" id="WP_117201704.1">
    <property type="nucleotide sequence ID" value="NZ_JBHTBK010000023.1"/>
</dbReference>
<feature type="domain" description="CheW-like" evidence="5">
    <location>
        <begin position="107"/>
        <end position="246"/>
    </location>
</feature>
<dbReference type="OrthoDB" id="9790406at2"/>
<dbReference type="Proteomes" id="UP000262917">
    <property type="component" value="Unassembled WGS sequence"/>
</dbReference>
<evidence type="ECO:0000256" key="3">
    <source>
        <dbReference type="ARBA" id="ARBA00022490"/>
    </source>
</evidence>
<dbReference type="SUPFAM" id="SSF50341">
    <property type="entry name" value="CheW-like"/>
    <property type="match status" value="1"/>
</dbReference>
<feature type="compositionally biased region" description="Pro residues" evidence="4">
    <location>
        <begin position="57"/>
        <end position="69"/>
    </location>
</feature>
<protein>
    <recommendedName>
        <fullName evidence="2">Chemotaxis protein CheW</fullName>
    </recommendedName>
</protein>
<dbReference type="GO" id="GO:0005829">
    <property type="term" value="C:cytosol"/>
    <property type="evidence" value="ECO:0007669"/>
    <property type="project" value="TreeGrafter"/>
</dbReference>
<dbReference type="Gene3D" id="2.40.50.180">
    <property type="entry name" value="CheA-289, Domain 4"/>
    <property type="match status" value="1"/>
</dbReference>
<dbReference type="GO" id="GO:0007165">
    <property type="term" value="P:signal transduction"/>
    <property type="evidence" value="ECO:0007669"/>
    <property type="project" value="InterPro"/>
</dbReference>
<dbReference type="GO" id="GO:0006935">
    <property type="term" value="P:chemotaxis"/>
    <property type="evidence" value="ECO:0007669"/>
    <property type="project" value="InterPro"/>
</dbReference>
<feature type="region of interest" description="Disordered" evidence="4">
    <location>
        <begin position="54"/>
        <end position="107"/>
    </location>
</feature>
<dbReference type="InterPro" id="IPR039315">
    <property type="entry name" value="CheW"/>
</dbReference>
<evidence type="ECO:0000259" key="5">
    <source>
        <dbReference type="PROSITE" id="PS50851"/>
    </source>
</evidence>
<sequence length="246" mass="26044">MNATDRLALSHPHDVEVNDYIDALLEPVAETARITAATAVPIAAADHAVARRAEPAAPAPALPPAPSAPPAVRARAEPSPAAVSAAAPHAPSVSGNDAGEPTPQAQPARWLRVSVDGDRYALELLRVQEVVRLAPIVVMRGAAEAVLGVMNLRGRIVPVWDLGRWLHAGAVDPDERARIVVIERHDELIGLLVTSVDDVVSLTHDQVEPPYRPGTHRRRTADRATIGVARPGAVPTVLLDANALFE</sequence>
<dbReference type="PANTHER" id="PTHR22617:SF45">
    <property type="entry name" value="CHEMOTAXIS PROTEIN CHEW"/>
    <property type="match status" value="1"/>
</dbReference>
<dbReference type="PANTHER" id="PTHR22617">
    <property type="entry name" value="CHEMOTAXIS SENSOR HISTIDINE KINASE-RELATED"/>
    <property type="match status" value="1"/>
</dbReference>
<dbReference type="SMART" id="SM00260">
    <property type="entry name" value="CheW"/>
    <property type="match status" value="1"/>
</dbReference>
<dbReference type="Pfam" id="PF01584">
    <property type="entry name" value="CheW"/>
    <property type="match status" value="1"/>
</dbReference>
<organism evidence="6 7">
    <name type="scientific">Cognatiluteimonas weifangensis</name>
    <dbReference type="NCBI Taxonomy" id="2303539"/>
    <lineage>
        <taxon>Bacteria</taxon>
        <taxon>Pseudomonadati</taxon>
        <taxon>Pseudomonadota</taxon>
        <taxon>Gammaproteobacteria</taxon>
        <taxon>Lysobacterales</taxon>
        <taxon>Lysobacteraceae</taxon>
        <taxon>Cognatiluteimonas</taxon>
    </lineage>
</organism>
<evidence type="ECO:0000313" key="7">
    <source>
        <dbReference type="Proteomes" id="UP000262917"/>
    </source>
</evidence>
<dbReference type="InterPro" id="IPR036061">
    <property type="entry name" value="CheW-like_dom_sf"/>
</dbReference>